<dbReference type="EMBL" id="QGKX02000004">
    <property type="protein sequence ID" value="KAF3598293.1"/>
    <property type="molecule type" value="Genomic_DNA"/>
</dbReference>
<accession>A0A8S9SDP0</accession>
<reference evidence="2" key="1">
    <citation type="submission" date="2019-12" db="EMBL/GenBank/DDBJ databases">
        <title>Genome sequencing and annotation of Brassica cretica.</title>
        <authorList>
            <person name="Studholme D.J."/>
            <person name="Sarris P."/>
        </authorList>
    </citation>
    <scope>NUCLEOTIDE SEQUENCE</scope>
    <source>
        <strain evidence="2">PFS-109/04</strain>
        <tissue evidence="2">Leaf</tissue>
    </source>
</reference>
<name>A0A8S9SDP0_BRACR</name>
<comment type="caution">
    <text evidence="2">The sequence shown here is derived from an EMBL/GenBank/DDBJ whole genome shotgun (WGS) entry which is preliminary data.</text>
</comment>
<protein>
    <submittedName>
        <fullName evidence="2">Uncharacterized protein</fullName>
    </submittedName>
</protein>
<sequence>MCLTNVDETVFYDLVEKNKSEEFISCIELSDDPAPTTDSSRETAKTSSAWINTQPSASVDTLRISEHPKTEKLKCGGKSWKKKKKKNVDTNFISLVPSQCHEGSLEYREKMMNRHDIVAAPSDTTVAATIDTVH</sequence>
<feature type="region of interest" description="Disordered" evidence="1">
    <location>
        <begin position="30"/>
        <end position="49"/>
    </location>
</feature>
<evidence type="ECO:0000313" key="3">
    <source>
        <dbReference type="Proteomes" id="UP000712600"/>
    </source>
</evidence>
<dbReference type="AlphaFoldDB" id="A0A8S9SDP0"/>
<evidence type="ECO:0000256" key="1">
    <source>
        <dbReference type="SAM" id="MobiDB-lite"/>
    </source>
</evidence>
<dbReference type="Proteomes" id="UP000712600">
    <property type="component" value="Unassembled WGS sequence"/>
</dbReference>
<evidence type="ECO:0000313" key="2">
    <source>
        <dbReference type="EMBL" id="KAF3598293.1"/>
    </source>
</evidence>
<organism evidence="2 3">
    <name type="scientific">Brassica cretica</name>
    <name type="common">Mustard</name>
    <dbReference type="NCBI Taxonomy" id="69181"/>
    <lineage>
        <taxon>Eukaryota</taxon>
        <taxon>Viridiplantae</taxon>
        <taxon>Streptophyta</taxon>
        <taxon>Embryophyta</taxon>
        <taxon>Tracheophyta</taxon>
        <taxon>Spermatophyta</taxon>
        <taxon>Magnoliopsida</taxon>
        <taxon>eudicotyledons</taxon>
        <taxon>Gunneridae</taxon>
        <taxon>Pentapetalae</taxon>
        <taxon>rosids</taxon>
        <taxon>malvids</taxon>
        <taxon>Brassicales</taxon>
        <taxon>Brassicaceae</taxon>
        <taxon>Brassiceae</taxon>
        <taxon>Brassica</taxon>
    </lineage>
</organism>
<gene>
    <name evidence="2" type="ORF">F2Q69_00035149</name>
</gene>
<proteinExistence type="predicted"/>